<name>A0ABR4G3T3_9EURO</name>
<evidence type="ECO:0000256" key="2">
    <source>
        <dbReference type="ARBA" id="ARBA00022723"/>
    </source>
</evidence>
<evidence type="ECO:0000313" key="9">
    <source>
        <dbReference type="Proteomes" id="UP001610563"/>
    </source>
</evidence>
<dbReference type="InterPro" id="IPR050815">
    <property type="entry name" value="TF_fung"/>
</dbReference>
<gene>
    <name evidence="8" type="ORF">BJX66DRAFT_305461</name>
</gene>
<evidence type="ECO:0000256" key="3">
    <source>
        <dbReference type="ARBA" id="ARBA00023015"/>
    </source>
</evidence>
<dbReference type="PROSITE" id="PS50048">
    <property type="entry name" value="ZN2_CY6_FUNGAL_2"/>
    <property type="match status" value="1"/>
</dbReference>
<evidence type="ECO:0000313" key="8">
    <source>
        <dbReference type="EMBL" id="KAL2793674.1"/>
    </source>
</evidence>
<feature type="domain" description="Zn(2)-C6 fungal-type" evidence="7">
    <location>
        <begin position="12"/>
        <end position="42"/>
    </location>
</feature>
<dbReference type="Gene3D" id="4.10.240.10">
    <property type="entry name" value="Zn(2)-C6 fungal-type DNA-binding domain"/>
    <property type="match status" value="1"/>
</dbReference>
<dbReference type="SUPFAM" id="SSF57701">
    <property type="entry name" value="Zn2/Cys6 DNA-binding domain"/>
    <property type="match status" value="1"/>
</dbReference>
<evidence type="ECO:0000256" key="6">
    <source>
        <dbReference type="ARBA" id="ARBA00023242"/>
    </source>
</evidence>
<sequence>MTSTQRPRAANVCVHCKARKKKCDKALPTCGYCARKGLKCQYRRPRFAPHHTKSIEGIAGNYQSLFSESEFNPTLYLNAAPHRSENTLSLEAQRIISTTGRYLDEISVRYFQIVHHYIPIVSRNRFQTTLISFGATQEPEFAILLLAMCLVTSQSSPGTDVTSLYHSVRSLYLQAQTICKPSLSLIQAGILLAVHEYSHRAPEQALITIGGCVRMAHTAGLLRPTCPPTSGDSGTIQKNDEQIDEQMNTWWAMSIYERMFLCEQTVVDQPLVSKMPDITLTSSAQNHDAFYQAAQAAWLLDRVLSTLSAPDSEDRHTRLQGVNLKLQRFLAMVTELSSSSGTSTVYCWAISVAIRALFLLHYRVLSDGQDGSERSANSSAVALDSLTRMVVDIADLHNRLSPDQVDALPPSCGYIIRVGLEHMQRKSCETDAAVKLLRLVDDRWGQGP</sequence>
<dbReference type="SMART" id="SM00066">
    <property type="entry name" value="GAL4"/>
    <property type="match status" value="1"/>
</dbReference>
<keyword evidence="4" id="KW-0238">DNA-binding</keyword>
<evidence type="ECO:0000259" key="7">
    <source>
        <dbReference type="PROSITE" id="PS50048"/>
    </source>
</evidence>
<comment type="caution">
    <text evidence="8">The sequence shown here is derived from an EMBL/GenBank/DDBJ whole genome shotgun (WGS) entry which is preliminary data.</text>
</comment>
<dbReference type="CDD" id="cd12148">
    <property type="entry name" value="fungal_TF_MHR"/>
    <property type="match status" value="1"/>
</dbReference>
<protein>
    <recommendedName>
        <fullName evidence="7">Zn(2)-C6 fungal-type domain-containing protein</fullName>
    </recommendedName>
</protein>
<evidence type="ECO:0000256" key="5">
    <source>
        <dbReference type="ARBA" id="ARBA00023163"/>
    </source>
</evidence>
<keyword evidence="9" id="KW-1185">Reference proteome</keyword>
<dbReference type="PROSITE" id="PS00463">
    <property type="entry name" value="ZN2_CY6_FUNGAL_1"/>
    <property type="match status" value="1"/>
</dbReference>
<accession>A0ABR4G3T3</accession>
<dbReference type="InterPro" id="IPR036864">
    <property type="entry name" value="Zn2-C6_fun-type_DNA-bd_sf"/>
</dbReference>
<dbReference type="Pfam" id="PF04082">
    <property type="entry name" value="Fungal_trans"/>
    <property type="match status" value="1"/>
</dbReference>
<evidence type="ECO:0000256" key="1">
    <source>
        <dbReference type="ARBA" id="ARBA00004123"/>
    </source>
</evidence>
<keyword evidence="5" id="KW-0804">Transcription</keyword>
<organism evidence="8 9">
    <name type="scientific">Aspergillus keveii</name>
    <dbReference type="NCBI Taxonomy" id="714993"/>
    <lineage>
        <taxon>Eukaryota</taxon>
        <taxon>Fungi</taxon>
        <taxon>Dikarya</taxon>
        <taxon>Ascomycota</taxon>
        <taxon>Pezizomycotina</taxon>
        <taxon>Eurotiomycetes</taxon>
        <taxon>Eurotiomycetidae</taxon>
        <taxon>Eurotiales</taxon>
        <taxon>Aspergillaceae</taxon>
        <taxon>Aspergillus</taxon>
        <taxon>Aspergillus subgen. Nidulantes</taxon>
    </lineage>
</organism>
<keyword evidence="3" id="KW-0805">Transcription regulation</keyword>
<proteinExistence type="predicted"/>
<dbReference type="InterPro" id="IPR001138">
    <property type="entry name" value="Zn2Cys6_DnaBD"/>
</dbReference>
<comment type="subcellular location">
    <subcellularLocation>
        <location evidence="1">Nucleus</location>
    </subcellularLocation>
</comment>
<dbReference type="CDD" id="cd00067">
    <property type="entry name" value="GAL4"/>
    <property type="match status" value="1"/>
</dbReference>
<dbReference type="InterPro" id="IPR007219">
    <property type="entry name" value="XnlR_reg_dom"/>
</dbReference>
<keyword evidence="2" id="KW-0479">Metal-binding</keyword>
<keyword evidence="6" id="KW-0539">Nucleus</keyword>
<dbReference type="EMBL" id="JBFTWV010000054">
    <property type="protein sequence ID" value="KAL2793674.1"/>
    <property type="molecule type" value="Genomic_DNA"/>
</dbReference>
<reference evidence="8 9" key="1">
    <citation type="submission" date="2024-07" db="EMBL/GenBank/DDBJ databases">
        <title>Section-level genome sequencing and comparative genomics of Aspergillus sections Usti and Cavernicolus.</title>
        <authorList>
            <consortium name="Lawrence Berkeley National Laboratory"/>
            <person name="Nybo J.L."/>
            <person name="Vesth T.C."/>
            <person name="Theobald S."/>
            <person name="Frisvad J.C."/>
            <person name="Larsen T.O."/>
            <person name="Kjaerboelling I."/>
            <person name="Rothschild-Mancinelli K."/>
            <person name="Lyhne E.K."/>
            <person name="Kogle M.E."/>
            <person name="Barry K."/>
            <person name="Clum A."/>
            <person name="Na H."/>
            <person name="Ledsgaard L."/>
            <person name="Lin J."/>
            <person name="Lipzen A."/>
            <person name="Kuo A."/>
            <person name="Riley R."/>
            <person name="Mondo S."/>
            <person name="Labutti K."/>
            <person name="Haridas S."/>
            <person name="Pangalinan J."/>
            <person name="Salamov A.A."/>
            <person name="Simmons B.A."/>
            <person name="Magnuson J.K."/>
            <person name="Chen J."/>
            <person name="Drula E."/>
            <person name="Henrissat B."/>
            <person name="Wiebenga A."/>
            <person name="Lubbers R.J."/>
            <person name="Gomes A.C."/>
            <person name="Makela M.R."/>
            <person name="Stajich J."/>
            <person name="Grigoriev I.V."/>
            <person name="Mortensen U.H."/>
            <person name="De Vries R.P."/>
            <person name="Baker S.E."/>
            <person name="Andersen M.R."/>
        </authorList>
    </citation>
    <scope>NUCLEOTIDE SEQUENCE [LARGE SCALE GENOMIC DNA]</scope>
    <source>
        <strain evidence="8 9">CBS 209.92</strain>
    </source>
</reference>
<evidence type="ECO:0000256" key="4">
    <source>
        <dbReference type="ARBA" id="ARBA00023125"/>
    </source>
</evidence>
<dbReference type="PANTHER" id="PTHR47338">
    <property type="entry name" value="ZN(II)2CYS6 TRANSCRIPTION FACTOR (EUROFUNG)-RELATED"/>
    <property type="match status" value="1"/>
</dbReference>
<dbReference type="Pfam" id="PF00172">
    <property type="entry name" value="Zn_clus"/>
    <property type="match status" value="1"/>
</dbReference>
<dbReference type="PANTHER" id="PTHR47338:SF20">
    <property type="entry name" value="ZN(II)2CYS6 TRANSCRIPTION FACTOR (EUROFUNG)"/>
    <property type="match status" value="1"/>
</dbReference>
<dbReference type="Proteomes" id="UP001610563">
    <property type="component" value="Unassembled WGS sequence"/>
</dbReference>